<dbReference type="Pfam" id="PF00610">
    <property type="entry name" value="DEP"/>
    <property type="match status" value="1"/>
</dbReference>
<dbReference type="CDD" id="cd04371">
    <property type="entry name" value="DEP"/>
    <property type="match status" value="1"/>
</dbReference>
<name>A0A6J1DF02_MOMCH</name>
<dbReference type="InterPro" id="IPR000591">
    <property type="entry name" value="DEP_dom"/>
</dbReference>
<dbReference type="Pfam" id="PF04784">
    <property type="entry name" value="DUF547"/>
    <property type="match status" value="1"/>
</dbReference>
<dbReference type="Gene3D" id="3.40.30.10">
    <property type="entry name" value="Glutaredoxin"/>
    <property type="match status" value="1"/>
</dbReference>
<dbReference type="PROSITE" id="PS50186">
    <property type="entry name" value="DEP"/>
    <property type="match status" value="1"/>
</dbReference>
<feature type="compositionally biased region" description="Basic and acidic residues" evidence="1">
    <location>
        <begin position="90"/>
        <end position="130"/>
    </location>
</feature>
<dbReference type="RefSeq" id="XP_022152493.1">
    <property type="nucleotide sequence ID" value="XM_022296801.1"/>
</dbReference>
<dbReference type="OrthoDB" id="418495at2759"/>
<gene>
    <name evidence="4 5" type="primary">LOC111020209</name>
</gene>
<evidence type="ECO:0000259" key="2">
    <source>
        <dbReference type="PROSITE" id="PS50186"/>
    </source>
</evidence>
<dbReference type="InterPro" id="IPR002109">
    <property type="entry name" value="Glutaredoxin"/>
</dbReference>
<accession>A0A6J1DF02</accession>
<dbReference type="AlphaFoldDB" id="A0A6J1DF02"/>
<dbReference type="InterPro" id="IPR036249">
    <property type="entry name" value="Thioredoxin-like_sf"/>
</dbReference>
<feature type="compositionally biased region" description="Basic and acidic residues" evidence="1">
    <location>
        <begin position="7"/>
        <end position="22"/>
    </location>
</feature>
<sequence>MATSPTTKRDEEQGLSKEKDVGESTLETEPPLSVSEDSTTPAEDKGRDEIAKDKNVDSKSEAQDETVERENVQGELHHDVEIQRENIQGELHHEVETKLDFQSKSEFEKSDQVIRNDDSNEKLDEDKNAESESSSDDSDNEGEGLDSKAQTRTNQTIEEVLAEEKAPEPVFDGTEVPDIEVNRSLSNRSTDSDSETQGVVDKALALKNFVKEKGVVAVSSVLRRFSGKREEESQDSSPNDESKDDSSSNKENEAKEIPEKPSERSAWNPLNYIKISRDADAQIKTEQVEEVSGEPTLEIVLKGRIVLYTRLGCQDCKEARLFLFWKRLRYVEINIDVYPGRKLELEKLAGSPAVPKVFFNETLIGGLNELKELDESGKLDEKIEYLKAEAPSFEAPLPPLSGEDDVSSNGTVDELAMVFRKMKESIVVKDRFYKMRRFTNCFLGSEAVDFLSEDQYLEREEAIEFGRKLASKLFFQHVLEENLFEDGSHLYRFLDDDPVVATQCHNVARGIIETKPKAISDIASRLRFLSFAVFEAYVSEDGKHVDYRSIHGSEEFARYLRIVEELQRVEVQNLAREEKLAFFINLYNMMAIHAILVCGHPVGALERRKLFGEFKYVIGGATYSLSAIQNGILRANQRPPYNLMKPFGAKDKRAKVSLPYVEPLIHCALVCGTRSGPALRCYSPGNIDQELMEAARSFLRDGGLVIDLNNNVASVNMILKWFSTDFGKNEQEVMKHASNYLKPEDSQALLELLASNQLKVLYQTYDWGLNC</sequence>
<dbReference type="InterPro" id="IPR036388">
    <property type="entry name" value="WH-like_DNA-bd_sf"/>
</dbReference>
<dbReference type="PANTHER" id="PTHR46361:SF3">
    <property type="entry name" value="ELECTRON CARRIER_ PROTEIN DISULFIDE OXIDOREDUCTASE"/>
    <property type="match status" value="1"/>
</dbReference>
<feature type="compositionally biased region" description="Basic and acidic residues" evidence="1">
    <location>
        <begin position="240"/>
        <end position="263"/>
    </location>
</feature>
<evidence type="ECO:0000256" key="1">
    <source>
        <dbReference type="SAM" id="MobiDB-lite"/>
    </source>
</evidence>
<feature type="compositionally biased region" description="Polar residues" evidence="1">
    <location>
        <begin position="148"/>
        <end position="157"/>
    </location>
</feature>
<dbReference type="Pfam" id="PF00462">
    <property type="entry name" value="Glutaredoxin"/>
    <property type="match status" value="1"/>
</dbReference>
<evidence type="ECO:0000313" key="4">
    <source>
        <dbReference type="RefSeq" id="XP_022152492.1"/>
    </source>
</evidence>
<evidence type="ECO:0000313" key="3">
    <source>
        <dbReference type="Proteomes" id="UP000504603"/>
    </source>
</evidence>
<keyword evidence="3" id="KW-1185">Reference proteome</keyword>
<dbReference type="SUPFAM" id="SSF52833">
    <property type="entry name" value="Thioredoxin-like"/>
    <property type="match status" value="1"/>
</dbReference>
<dbReference type="PANTHER" id="PTHR46361">
    <property type="entry name" value="ELECTRON CARRIER/ PROTEIN DISULFIDE OXIDOREDUCTASE"/>
    <property type="match status" value="1"/>
</dbReference>
<organism evidence="3 5">
    <name type="scientific">Momordica charantia</name>
    <name type="common">Bitter gourd</name>
    <name type="synonym">Balsam pear</name>
    <dbReference type="NCBI Taxonomy" id="3673"/>
    <lineage>
        <taxon>Eukaryota</taxon>
        <taxon>Viridiplantae</taxon>
        <taxon>Streptophyta</taxon>
        <taxon>Embryophyta</taxon>
        <taxon>Tracheophyta</taxon>
        <taxon>Spermatophyta</taxon>
        <taxon>Magnoliopsida</taxon>
        <taxon>eudicotyledons</taxon>
        <taxon>Gunneridae</taxon>
        <taxon>Pentapetalae</taxon>
        <taxon>rosids</taxon>
        <taxon>fabids</taxon>
        <taxon>Cucurbitales</taxon>
        <taxon>Cucurbitaceae</taxon>
        <taxon>Momordiceae</taxon>
        <taxon>Momordica</taxon>
    </lineage>
</organism>
<feature type="region of interest" description="Disordered" evidence="1">
    <location>
        <begin position="225"/>
        <end position="264"/>
    </location>
</feature>
<dbReference type="SUPFAM" id="SSF46785">
    <property type="entry name" value="Winged helix' DNA-binding domain"/>
    <property type="match status" value="1"/>
</dbReference>
<proteinExistence type="predicted"/>
<dbReference type="PROSITE" id="PS51354">
    <property type="entry name" value="GLUTAREDOXIN_2"/>
    <property type="match status" value="1"/>
</dbReference>
<feature type="compositionally biased region" description="Basic and acidic residues" evidence="1">
    <location>
        <begin position="42"/>
        <end position="84"/>
    </location>
</feature>
<dbReference type="RefSeq" id="XP_022152492.1">
    <property type="nucleotide sequence ID" value="XM_022296800.1"/>
</dbReference>
<dbReference type="GO" id="GO:0035556">
    <property type="term" value="P:intracellular signal transduction"/>
    <property type="evidence" value="ECO:0007669"/>
    <property type="project" value="InterPro"/>
</dbReference>
<dbReference type="Gene3D" id="1.10.10.10">
    <property type="entry name" value="Winged helix-like DNA-binding domain superfamily/Winged helix DNA-binding domain"/>
    <property type="match status" value="1"/>
</dbReference>
<dbReference type="SMART" id="SM00049">
    <property type="entry name" value="DEP"/>
    <property type="match status" value="1"/>
</dbReference>
<feature type="compositionally biased region" description="Acidic residues" evidence="1">
    <location>
        <begin position="133"/>
        <end position="144"/>
    </location>
</feature>
<feature type="domain" description="DEP" evidence="2">
    <location>
        <begin position="422"/>
        <end position="495"/>
    </location>
</feature>
<evidence type="ECO:0000313" key="5">
    <source>
        <dbReference type="RefSeq" id="XP_022152493.1"/>
    </source>
</evidence>
<feature type="region of interest" description="Disordered" evidence="1">
    <location>
        <begin position="1"/>
        <end position="198"/>
    </location>
</feature>
<reference evidence="4 5" key="1">
    <citation type="submission" date="2025-04" db="UniProtKB">
        <authorList>
            <consortium name="RefSeq"/>
        </authorList>
    </citation>
    <scope>IDENTIFICATION</scope>
    <source>
        <strain evidence="4 5">OHB3-1</strain>
    </source>
</reference>
<protein>
    <submittedName>
        <fullName evidence="4 5">Uncharacterized protein LOC111020209</fullName>
    </submittedName>
</protein>
<dbReference type="GeneID" id="111020209"/>
<dbReference type="Proteomes" id="UP000504603">
    <property type="component" value="Unplaced"/>
</dbReference>
<dbReference type="InterPro" id="IPR036390">
    <property type="entry name" value="WH_DNA-bd_sf"/>
</dbReference>
<dbReference type="KEGG" id="mcha:111020209"/>
<dbReference type="InterPro" id="IPR006869">
    <property type="entry name" value="DUF547"/>
</dbReference>